<keyword evidence="2" id="KW-1133">Transmembrane helix</keyword>
<comment type="caution">
    <text evidence="3">The sequence shown here is derived from an EMBL/GenBank/DDBJ whole genome shotgun (WGS) entry which is preliminary data.</text>
</comment>
<name>A0A133UB19_9EURY</name>
<evidence type="ECO:0000313" key="4">
    <source>
        <dbReference type="Proteomes" id="UP000070163"/>
    </source>
</evidence>
<gene>
    <name evidence="3" type="ORF">AKJ57_01430</name>
</gene>
<keyword evidence="2" id="KW-0472">Membrane</keyword>
<evidence type="ECO:0000256" key="1">
    <source>
        <dbReference type="SAM" id="Coils"/>
    </source>
</evidence>
<protein>
    <submittedName>
        <fullName evidence="3">Uncharacterized protein</fullName>
    </submittedName>
</protein>
<feature type="coiled-coil region" evidence="1">
    <location>
        <begin position="152"/>
        <end position="183"/>
    </location>
</feature>
<feature type="transmembrane region" description="Helical" evidence="2">
    <location>
        <begin position="198"/>
        <end position="221"/>
    </location>
</feature>
<keyword evidence="2" id="KW-0812">Transmembrane</keyword>
<dbReference type="Proteomes" id="UP000070163">
    <property type="component" value="Unassembled WGS sequence"/>
</dbReference>
<evidence type="ECO:0000256" key="2">
    <source>
        <dbReference type="SAM" id="Phobius"/>
    </source>
</evidence>
<dbReference type="EMBL" id="LHXJ01000010">
    <property type="protein sequence ID" value="KXA91389.1"/>
    <property type="molecule type" value="Genomic_DNA"/>
</dbReference>
<dbReference type="AlphaFoldDB" id="A0A133UB19"/>
<keyword evidence="4" id="KW-1185">Reference proteome</keyword>
<organism evidence="3 4">
    <name type="scientific">candidate division MSBL1 archaeon SCGC-AAA259A05</name>
    <dbReference type="NCBI Taxonomy" id="1698259"/>
    <lineage>
        <taxon>Archaea</taxon>
        <taxon>Methanobacteriati</taxon>
        <taxon>Methanobacteriota</taxon>
        <taxon>candidate division MSBL1</taxon>
    </lineage>
</organism>
<keyword evidence="1" id="KW-0175">Coiled coil</keyword>
<sequence length="222" mass="25882">MTNFRPPIESYGLRFSMTAKEEKDFYLTGDEPLFKLRVENPREKERKGIVVITWHLGGSRFITTHPVGIDLKPDEIKEYPLKRDYLITPHVSNYNLRMVNKPEEIMNASEFTGDKLPEGDLSEKNIRLPVEVGNPKKLLNTQVQTLCSFRVRDRATFEREQKLQKLREAREETQLELNSSTLRLTKQMEENQNQIRKLTIWIAILTAAYVFAFIAKLLGWVG</sequence>
<evidence type="ECO:0000313" key="3">
    <source>
        <dbReference type="EMBL" id="KXA91389.1"/>
    </source>
</evidence>
<proteinExistence type="predicted"/>
<accession>A0A133UB19</accession>
<reference evidence="3 4" key="1">
    <citation type="journal article" date="2016" name="Sci. Rep.">
        <title>Metabolic traits of an uncultured archaeal lineage -MSBL1- from brine pools of the Red Sea.</title>
        <authorList>
            <person name="Mwirichia R."/>
            <person name="Alam I."/>
            <person name="Rashid M."/>
            <person name="Vinu M."/>
            <person name="Ba-Alawi W."/>
            <person name="Anthony Kamau A."/>
            <person name="Kamanda Ngugi D."/>
            <person name="Goker M."/>
            <person name="Klenk H.P."/>
            <person name="Bajic V."/>
            <person name="Stingl U."/>
        </authorList>
    </citation>
    <scope>NUCLEOTIDE SEQUENCE [LARGE SCALE GENOMIC DNA]</scope>
    <source>
        <strain evidence="3">SCGC-AAA259A05</strain>
    </source>
</reference>